<dbReference type="GO" id="GO:0016020">
    <property type="term" value="C:membrane"/>
    <property type="evidence" value="ECO:0007669"/>
    <property type="project" value="UniProtKB-SubCell"/>
</dbReference>
<dbReference type="SUPFAM" id="SSF52540">
    <property type="entry name" value="P-loop containing nucleoside triphosphate hydrolases"/>
    <property type="match status" value="1"/>
</dbReference>
<dbReference type="EMBL" id="LGTC01000001">
    <property type="protein sequence ID" value="KNY29881.1"/>
    <property type="molecule type" value="Genomic_DNA"/>
</dbReference>
<evidence type="ECO:0000313" key="4">
    <source>
        <dbReference type="EMBL" id="KNY29881.1"/>
    </source>
</evidence>
<name>A0A0L6JVI9_9FIRM</name>
<organism evidence="4 5">
    <name type="scientific">Pseudobacteroides cellulosolvens ATCC 35603 = DSM 2933</name>
    <dbReference type="NCBI Taxonomy" id="398512"/>
    <lineage>
        <taxon>Bacteria</taxon>
        <taxon>Bacillati</taxon>
        <taxon>Bacillota</taxon>
        <taxon>Clostridia</taxon>
        <taxon>Eubacteriales</taxon>
        <taxon>Oscillospiraceae</taxon>
        <taxon>Pseudobacteroides</taxon>
    </lineage>
</organism>
<dbReference type="EC" id="2.7.11.1" evidence="4"/>
<dbReference type="PANTHER" id="PTHR43642">
    <property type="entry name" value="HYBRID SIGNAL TRANSDUCTION HISTIDINE KINASE G"/>
    <property type="match status" value="1"/>
</dbReference>
<dbReference type="STRING" id="398512.Bccel_5158"/>
<feature type="domain" description="GGDEF" evidence="3">
    <location>
        <begin position="1562"/>
        <end position="1701"/>
    </location>
</feature>
<gene>
    <name evidence="4" type="ORF">Bccel_5158</name>
</gene>
<dbReference type="InterPro" id="IPR053159">
    <property type="entry name" value="Hybrid_Histidine_Kinase"/>
</dbReference>
<dbReference type="Pfam" id="PF00990">
    <property type="entry name" value="GGDEF"/>
    <property type="match status" value="1"/>
</dbReference>
<sequence>MIHLTGYKINEEIFKSNISTIFRGTRVLDNCPVVIKLLNNEYPTEKELSLFKREFEIMEKLEGSGVVKAYSLEKYNNSLAIVMEDVGGDSISKGLRKFEMGLNDKLALSIKITQSLVQVHQKNIIHKDVNPSNFIWNIKTNEVKIIDFGLSTELTREASQFINLNILEGTLNYISPEQTGRINRPIDYRTDLYSLGITFYELFTGQLPFSGIDELELIYNHIAKKPAPPIEKNSEIPVLLSNIIMKLISKTVEERYQSAFGLLKDLEFCQENLNKKMSAANSFIPGQFDILDRFEIPHKLYGRENEIEMLINGFEKAAIGSSEFLLVKGYSGVGKSSLIHEIRKPITGKKGYFISGKFNQFEKNIPYFGITQAFRELIKQLLAQSQNSLDNWKQNLLDAMGNNGQVIIDIIPELEQIIGSQPQAIQLNPLEAQNRFQMTFRKFINVFASKEHPLVVFLDDLQWSDTSTLDLIKYILLSGNVKHVLFIGAYRDNEVQAGHHLLGFMEELKNSQQDLGKPFEEIYLKPLEFSSVKNLIADTFHSSIHETEPLTDIIFHKTKGNPFFINRILNSLYLQGTFKFMVEKGQWVYELEKVKAAEISDNVVDLLVKGLESLPEETMNILKLVACIGTQFDLNTVCLISKKTVREIGKNLWRAIEKEIILPLNNNYRFINAIKNDMSPTDLEMRFTFAHDRIRQAIYSLIQEEEKCQIHLSIGEFLRMFRETERADEIFDMVNHLNIGKNLIKGKNERIELADLNILAGNKAKKSTAFAVALNYFETSQSLLSEEEWSLMPQKLFGLLMEQAETALLSGDLLKADAICECLSGIATNNLEKGAISNIKVLILIFQGKLYESIDEIRKTLLIFNISLPENTDDIGEKTKEGVMKMQQFLARTPVEELVNLPVMSDPEKIMVMQLLFQVVPPALQVNPMLYILVSLMMFEQTLTFGTSPLSCKCFGDCGVIQGTMLGDYKTGYKLGEAAFALINKFKAESQKPPVYFIFTYLSHWCAHYKESLDYYIMSYRTGLETGDLMHATYAIAHKAHLLMWVGKNLTECKAETENTIAFLKQAKGVAPLLLAEIVYYVIGKFQNTENSGNFDFEEQDNNMMGIIDQSHNLVFMARFFQYNTYLNIIMDNFDEAEKWNVMAENIIFAAISDFPLPDHYLFQGLILANKWSKASDEVKLHIKDKLMDIKQRLNKWAENCPANFAHKYLLLSAEIAIIENESFDTIINIFMKTMDSIGSNDFIQFKALCYERYGKFWLDKGDEIIGKAYIRDAYYLYKRWGAHRKVVLMEKNYSQYFVTEENTFKGTRGKKGTISPTTHSSIDMTSILKSSQAISIEIKIEKLLKILIHTLIENAGAQRGCLLLKNEADGQFYIEAIQDVNTNYLKVMHSLLFSESKDLCLEIVQYVTRTRETLVIHDAYSDENWQNNLYITNNHIKSVLCMPVIYQNRLKGIVYLENNLSDNVFTSERLEILKILSSQASISIENAKLYENMEEKVKERTAQLNTANEKLRELSLHDPLTSLYNRRYAFEFTHDKITKFIKNKIMLKKKLEKRNSSIEENVIGVFLIDIDHFKEVNDTYGHLAGDNVLIALSQTLKKIIRNEDILVRWGGEEFLIILYNTKPEYLDKFSRKILDKIKGTPIKVSENATIYKTCSLGYLEMPLALSNPDLLNMEQMINISDYALYQAKENGRNCAAHFKIIKQIENEEEIRNYLVRLTKTTKLDEEYFKIEFINSSDRVPVAGLSSTKD</sequence>
<dbReference type="eggNOG" id="COG3899">
    <property type="taxonomic scope" value="Bacteria"/>
</dbReference>
<dbReference type="Pfam" id="PF13191">
    <property type="entry name" value="AAA_16"/>
    <property type="match status" value="1"/>
</dbReference>
<comment type="caution">
    <text evidence="4">The sequence shown here is derived from an EMBL/GenBank/DDBJ whole genome shotgun (WGS) entry which is preliminary data.</text>
</comment>
<comment type="subcellular location">
    <subcellularLocation>
        <location evidence="1">Membrane</location>
        <topology evidence="1">Single-pass membrane protein</topology>
    </subcellularLocation>
</comment>
<dbReference type="SMART" id="SM00267">
    <property type="entry name" value="GGDEF"/>
    <property type="match status" value="1"/>
</dbReference>
<evidence type="ECO:0000313" key="5">
    <source>
        <dbReference type="Proteomes" id="UP000036923"/>
    </source>
</evidence>
<dbReference type="Pfam" id="PF00069">
    <property type="entry name" value="Pkinase"/>
    <property type="match status" value="1"/>
</dbReference>
<keyword evidence="4" id="KW-0808">Transferase</keyword>
<protein>
    <submittedName>
        <fullName evidence="4">Putative phytochrome sensor protein</fullName>
        <ecNumber evidence="4">2.7.11.1</ecNumber>
    </submittedName>
</protein>
<dbReference type="eggNOG" id="COG2203">
    <property type="taxonomic scope" value="Bacteria"/>
</dbReference>
<dbReference type="Gene3D" id="3.40.50.300">
    <property type="entry name" value="P-loop containing nucleotide triphosphate hydrolases"/>
    <property type="match status" value="1"/>
</dbReference>
<dbReference type="Proteomes" id="UP000036923">
    <property type="component" value="Unassembled WGS sequence"/>
</dbReference>
<accession>A0A0L6JVI9</accession>
<dbReference type="CDD" id="cd14014">
    <property type="entry name" value="STKc_PknB_like"/>
    <property type="match status" value="1"/>
</dbReference>
<dbReference type="CDD" id="cd01949">
    <property type="entry name" value="GGDEF"/>
    <property type="match status" value="1"/>
</dbReference>
<dbReference type="SUPFAM" id="SSF55781">
    <property type="entry name" value="GAF domain-like"/>
    <property type="match status" value="1"/>
</dbReference>
<dbReference type="PATRIC" id="fig|398512.5.peg.5407"/>
<dbReference type="PROSITE" id="PS50887">
    <property type="entry name" value="GGDEF"/>
    <property type="match status" value="1"/>
</dbReference>
<evidence type="ECO:0000259" key="2">
    <source>
        <dbReference type="PROSITE" id="PS50011"/>
    </source>
</evidence>
<dbReference type="PROSITE" id="PS50011">
    <property type="entry name" value="PROTEIN_KINASE_DOM"/>
    <property type="match status" value="1"/>
</dbReference>
<dbReference type="InterPro" id="IPR027417">
    <property type="entry name" value="P-loop_NTPase"/>
</dbReference>
<evidence type="ECO:0000259" key="3">
    <source>
        <dbReference type="PROSITE" id="PS50887"/>
    </source>
</evidence>
<dbReference type="NCBIfam" id="TIGR00254">
    <property type="entry name" value="GGDEF"/>
    <property type="match status" value="1"/>
</dbReference>
<dbReference type="RefSeq" id="WP_036945684.1">
    <property type="nucleotide sequence ID" value="NZ_LGTC01000001.1"/>
</dbReference>
<dbReference type="Gene3D" id="1.10.510.10">
    <property type="entry name" value="Transferase(Phosphotransferase) domain 1"/>
    <property type="match status" value="1"/>
</dbReference>
<dbReference type="InterPro" id="IPR043128">
    <property type="entry name" value="Rev_trsase/Diguanyl_cyclase"/>
</dbReference>
<feature type="domain" description="Protein kinase" evidence="2">
    <location>
        <begin position="7"/>
        <end position="268"/>
    </location>
</feature>
<dbReference type="GO" id="GO:0004674">
    <property type="term" value="F:protein serine/threonine kinase activity"/>
    <property type="evidence" value="ECO:0007669"/>
    <property type="project" value="UniProtKB-EC"/>
</dbReference>
<dbReference type="Pfam" id="PF01590">
    <property type="entry name" value="GAF"/>
    <property type="match status" value="1"/>
</dbReference>
<dbReference type="Gene3D" id="3.30.200.20">
    <property type="entry name" value="Phosphorylase Kinase, domain 1"/>
    <property type="match status" value="1"/>
</dbReference>
<dbReference type="SMART" id="SM00065">
    <property type="entry name" value="GAF"/>
    <property type="match status" value="1"/>
</dbReference>
<evidence type="ECO:0000256" key="1">
    <source>
        <dbReference type="ARBA" id="ARBA00004167"/>
    </source>
</evidence>
<dbReference type="GO" id="GO:0005524">
    <property type="term" value="F:ATP binding"/>
    <property type="evidence" value="ECO:0007669"/>
    <property type="project" value="InterPro"/>
</dbReference>
<dbReference type="Gene3D" id="3.30.70.270">
    <property type="match status" value="1"/>
</dbReference>
<dbReference type="InterPro" id="IPR029016">
    <property type="entry name" value="GAF-like_dom_sf"/>
</dbReference>
<dbReference type="PANTHER" id="PTHR43642:SF1">
    <property type="entry name" value="HYBRID SIGNAL TRANSDUCTION HISTIDINE KINASE G"/>
    <property type="match status" value="1"/>
</dbReference>
<dbReference type="InterPro" id="IPR003018">
    <property type="entry name" value="GAF"/>
</dbReference>
<proteinExistence type="predicted"/>
<dbReference type="InterPro" id="IPR029787">
    <property type="entry name" value="Nucleotide_cyclase"/>
</dbReference>
<dbReference type="SUPFAM" id="SSF56112">
    <property type="entry name" value="Protein kinase-like (PK-like)"/>
    <property type="match status" value="1"/>
</dbReference>
<dbReference type="InterPro" id="IPR000719">
    <property type="entry name" value="Prot_kinase_dom"/>
</dbReference>
<reference evidence="5" key="1">
    <citation type="submission" date="2015-07" db="EMBL/GenBank/DDBJ databases">
        <title>Near-Complete Genome Sequence of the Cellulolytic Bacterium Bacteroides (Pseudobacteroides) cellulosolvens ATCC 35603.</title>
        <authorList>
            <person name="Dassa B."/>
            <person name="Utturkar S.M."/>
            <person name="Klingeman D.M."/>
            <person name="Hurt R.A."/>
            <person name="Keller M."/>
            <person name="Xu J."/>
            <person name="Reddy Y.H.K."/>
            <person name="Borovok I."/>
            <person name="Grinberg I.R."/>
            <person name="Lamed R."/>
            <person name="Zhivin O."/>
            <person name="Bayer E.A."/>
            <person name="Brown S.D."/>
        </authorList>
    </citation>
    <scope>NUCLEOTIDE SEQUENCE [LARGE SCALE GENOMIC DNA]</scope>
    <source>
        <strain evidence="5">DSM 2933</strain>
    </source>
</reference>
<dbReference type="OrthoDB" id="9807794at2"/>
<keyword evidence="5" id="KW-1185">Reference proteome</keyword>
<dbReference type="eggNOG" id="COG0515">
    <property type="taxonomic scope" value="Bacteria"/>
</dbReference>
<dbReference type="InterPro" id="IPR000160">
    <property type="entry name" value="GGDEF_dom"/>
</dbReference>
<dbReference type="InterPro" id="IPR011009">
    <property type="entry name" value="Kinase-like_dom_sf"/>
</dbReference>
<dbReference type="Gene3D" id="3.30.450.40">
    <property type="match status" value="1"/>
</dbReference>
<dbReference type="InterPro" id="IPR041664">
    <property type="entry name" value="AAA_16"/>
</dbReference>
<dbReference type="SUPFAM" id="SSF55073">
    <property type="entry name" value="Nucleotide cyclase"/>
    <property type="match status" value="1"/>
</dbReference>